<dbReference type="RefSeq" id="WP_159440175.1">
    <property type="nucleotide sequence ID" value="NZ_FTNR01000012.1"/>
</dbReference>
<evidence type="ECO:0000256" key="1">
    <source>
        <dbReference type="SAM" id="Phobius"/>
    </source>
</evidence>
<dbReference type="PROSITE" id="PS51318">
    <property type="entry name" value="TAT"/>
    <property type="match status" value="1"/>
</dbReference>
<dbReference type="InterPro" id="IPR019546">
    <property type="entry name" value="TAT_signal_bac_arc"/>
</dbReference>
<dbReference type="Proteomes" id="UP000185936">
    <property type="component" value="Unassembled WGS sequence"/>
</dbReference>
<organism evidence="2 3">
    <name type="scientific">Natronorubrum thiooxidans</name>
    <dbReference type="NCBI Taxonomy" id="308853"/>
    <lineage>
        <taxon>Archaea</taxon>
        <taxon>Methanobacteriati</taxon>
        <taxon>Methanobacteriota</taxon>
        <taxon>Stenosarchaea group</taxon>
        <taxon>Halobacteria</taxon>
        <taxon>Halobacteriales</taxon>
        <taxon>Natrialbaceae</taxon>
        <taxon>Natronorubrum</taxon>
    </lineage>
</organism>
<dbReference type="NCBIfam" id="TIGR01409">
    <property type="entry name" value="TAT_signal_seq"/>
    <property type="match status" value="1"/>
</dbReference>
<gene>
    <name evidence="2" type="ORF">SAMN05421752_112134</name>
</gene>
<evidence type="ECO:0000313" key="3">
    <source>
        <dbReference type="Proteomes" id="UP000185936"/>
    </source>
</evidence>
<keyword evidence="1" id="KW-0812">Transmembrane</keyword>
<dbReference type="AlphaFoldDB" id="A0A1N7GJ99"/>
<sequence>MRMLRRLPLSAVGHEILEAVGLLTLAMIALVLFLFVTGVGCDIGRRLQPTAHDLELPSDAIARRSFMQRVGVGAAAIATGAASSGTVLANADEETEPLSHQEIRAANDGGSGVFSFLSGFWPSTIGDDGSERDRRRHRTRG</sequence>
<dbReference type="InterPro" id="IPR006311">
    <property type="entry name" value="TAT_signal"/>
</dbReference>
<evidence type="ECO:0000313" key="2">
    <source>
        <dbReference type="EMBL" id="SIS12578.1"/>
    </source>
</evidence>
<keyword evidence="1" id="KW-0472">Membrane</keyword>
<keyword evidence="1" id="KW-1133">Transmembrane helix</keyword>
<dbReference type="STRING" id="308853.SAMN05421752_112134"/>
<feature type="transmembrane region" description="Helical" evidence="1">
    <location>
        <begin position="20"/>
        <end position="41"/>
    </location>
</feature>
<proteinExistence type="predicted"/>
<keyword evidence="3" id="KW-1185">Reference proteome</keyword>
<dbReference type="EMBL" id="FTNR01000012">
    <property type="protein sequence ID" value="SIS12578.1"/>
    <property type="molecule type" value="Genomic_DNA"/>
</dbReference>
<name>A0A1N7GJ99_9EURY</name>
<accession>A0A1N7GJ99</accession>
<protein>
    <submittedName>
        <fullName evidence="2">Tat (Twin-arginine translocation) pathway signal sequence</fullName>
    </submittedName>
</protein>
<reference evidence="3" key="1">
    <citation type="submission" date="2017-01" db="EMBL/GenBank/DDBJ databases">
        <authorList>
            <person name="Varghese N."/>
            <person name="Submissions S."/>
        </authorList>
    </citation>
    <scope>NUCLEOTIDE SEQUENCE [LARGE SCALE GENOMIC DNA]</scope>
    <source>
        <strain evidence="3">type strain: HArc-</strain>
    </source>
</reference>